<dbReference type="Proteomes" id="UP000663193">
    <property type="component" value="Chromosome 15"/>
</dbReference>
<proteinExistence type="predicted"/>
<dbReference type="EMBL" id="CP069037">
    <property type="protein sequence ID" value="QRD03199.1"/>
    <property type="molecule type" value="Genomic_DNA"/>
</dbReference>
<protein>
    <submittedName>
        <fullName evidence="2">Uncharacterized protein</fullName>
    </submittedName>
</protein>
<organism evidence="2 3">
    <name type="scientific">Phaeosphaeria nodorum (strain SN15 / ATCC MYA-4574 / FGSC 10173)</name>
    <name type="common">Glume blotch fungus</name>
    <name type="synonym">Parastagonospora nodorum</name>
    <dbReference type="NCBI Taxonomy" id="321614"/>
    <lineage>
        <taxon>Eukaryota</taxon>
        <taxon>Fungi</taxon>
        <taxon>Dikarya</taxon>
        <taxon>Ascomycota</taxon>
        <taxon>Pezizomycotina</taxon>
        <taxon>Dothideomycetes</taxon>
        <taxon>Pleosporomycetidae</taxon>
        <taxon>Pleosporales</taxon>
        <taxon>Pleosporineae</taxon>
        <taxon>Phaeosphaeriaceae</taxon>
        <taxon>Parastagonospora</taxon>
    </lineage>
</organism>
<feature type="region of interest" description="Disordered" evidence="1">
    <location>
        <begin position="1"/>
        <end position="33"/>
    </location>
</feature>
<evidence type="ECO:0000313" key="2">
    <source>
        <dbReference type="EMBL" id="QRD03199.1"/>
    </source>
</evidence>
<dbReference type="AlphaFoldDB" id="A0A7U2I678"/>
<dbReference type="VEuPathDB" id="FungiDB:JI435_419220"/>
<sequence length="84" mass="9805">MMHDLPFAQELNIASPSHPDHPSYKPPNSNPQFKFPRPFKYICLALPQHTPRLFTRQHHPPEAHAYRFGKTTLFMRNQGVGKRT</sequence>
<accession>A0A7U2I678</accession>
<reference evidence="3" key="1">
    <citation type="journal article" date="2021" name="BMC Genomics">
        <title>Chromosome-level genome assembly and manually-curated proteome of model necrotroph Parastagonospora nodorum Sn15 reveals a genome-wide trove of candidate effector homologs, and redundancy of virulence-related functions within an accessory chromosome.</title>
        <authorList>
            <person name="Bertazzoni S."/>
            <person name="Jones D.A.B."/>
            <person name="Phan H.T."/>
            <person name="Tan K.-C."/>
            <person name="Hane J.K."/>
        </authorList>
    </citation>
    <scope>NUCLEOTIDE SEQUENCE [LARGE SCALE GENOMIC DNA]</scope>
    <source>
        <strain evidence="3">SN15 / ATCC MYA-4574 / FGSC 10173)</strain>
    </source>
</reference>
<evidence type="ECO:0000313" key="3">
    <source>
        <dbReference type="Proteomes" id="UP000663193"/>
    </source>
</evidence>
<evidence type="ECO:0000256" key="1">
    <source>
        <dbReference type="SAM" id="MobiDB-lite"/>
    </source>
</evidence>
<keyword evidence="3" id="KW-1185">Reference proteome</keyword>
<name>A0A7U2I678_PHANO</name>
<gene>
    <name evidence="2" type="ORF">JI435_419220</name>
</gene>